<gene>
    <name evidence="2" type="ORF">F0562_034135</name>
</gene>
<reference evidence="2 3" key="1">
    <citation type="submission" date="2019-09" db="EMBL/GenBank/DDBJ databases">
        <title>A chromosome-level genome assembly of the Chinese tupelo Nyssa sinensis.</title>
        <authorList>
            <person name="Yang X."/>
            <person name="Kang M."/>
            <person name="Yang Y."/>
            <person name="Xiong H."/>
            <person name="Wang M."/>
            <person name="Zhang Z."/>
            <person name="Wang Z."/>
            <person name="Wu H."/>
            <person name="Ma T."/>
            <person name="Liu J."/>
            <person name="Xi Z."/>
        </authorList>
    </citation>
    <scope>NUCLEOTIDE SEQUENCE [LARGE SCALE GENOMIC DNA]</scope>
    <source>
        <strain evidence="2">J267</strain>
        <tissue evidence="2">Leaf</tissue>
    </source>
</reference>
<evidence type="ECO:0000313" key="2">
    <source>
        <dbReference type="EMBL" id="KAA8529765.1"/>
    </source>
</evidence>
<keyword evidence="3" id="KW-1185">Reference proteome</keyword>
<protein>
    <submittedName>
        <fullName evidence="2">Uncharacterized protein</fullName>
    </submittedName>
</protein>
<feature type="region of interest" description="Disordered" evidence="1">
    <location>
        <begin position="1"/>
        <end position="35"/>
    </location>
</feature>
<feature type="compositionally biased region" description="Low complexity" evidence="1">
    <location>
        <begin position="7"/>
        <end position="18"/>
    </location>
</feature>
<evidence type="ECO:0000313" key="3">
    <source>
        <dbReference type="Proteomes" id="UP000325577"/>
    </source>
</evidence>
<organism evidence="2 3">
    <name type="scientific">Nyssa sinensis</name>
    <dbReference type="NCBI Taxonomy" id="561372"/>
    <lineage>
        <taxon>Eukaryota</taxon>
        <taxon>Viridiplantae</taxon>
        <taxon>Streptophyta</taxon>
        <taxon>Embryophyta</taxon>
        <taxon>Tracheophyta</taxon>
        <taxon>Spermatophyta</taxon>
        <taxon>Magnoliopsida</taxon>
        <taxon>eudicotyledons</taxon>
        <taxon>Gunneridae</taxon>
        <taxon>Pentapetalae</taxon>
        <taxon>asterids</taxon>
        <taxon>Cornales</taxon>
        <taxon>Nyssaceae</taxon>
        <taxon>Nyssa</taxon>
    </lineage>
</organism>
<proteinExistence type="predicted"/>
<dbReference type="Proteomes" id="UP000325577">
    <property type="component" value="Linkage Group LG20"/>
</dbReference>
<dbReference type="EMBL" id="CM018044">
    <property type="protein sequence ID" value="KAA8529765.1"/>
    <property type="molecule type" value="Genomic_DNA"/>
</dbReference>
<name>A0A5J5AFA8_9ASTE</name>
<evidence type="ECO:0000256" key="1">
    <source>
        <dbReference type="SAM" id="MobiDB-lite"/>
    </source>
</evidence>
<dbReference type="AlphaFoldDB" id="A0A5J5AFA8"/>
<sequence length="159" mass="17723">MESLHDGSSSSILRGRLSFNNGSHGGRGGRGRGARVARGIQDQKLSFNSFDKAAFPKLRSAYVSNSNGFSVVTKGEVQEYGRLRYGGHGQICEKERKLMRENRELQSREEESSLEEAVAWLRNHSGSACKVGWPDWEVDQADHMATPTQIQHCSPRQES</sequence>
<accession>A0A5J5AFA8</accession>